<evidence type="ECO:0000313" key="1">
    <source>
        <dbReference type="EMBL" id="OTI63374.1"/>
    </source>
</evidence>
<accession>A0A241XSH9</accession>
<organism evidence="1 2">
    <name type="scientific">Pseudomonas aeruginosa</name>
    <dbReference type="NCBI Taxonomy" id="287"/>
    <lineage>
        <taxon>Bacteria</taxon>
        <taxon>Pseudomonadati</taxon>
        <taxon>Pseudomonadota</taxon>
        <taxon>Gammaproteobacteria</taxon>
        <taxon>Pseudomonadales</taxon>
        <taxon>Pseudomonadaceae</taxon>
        <taxon>Pseudomonas</taxon>
    </lineage>
</organism>
<name>A0A241XSH9_PSEAI</name>
<protein>
    <submittedName>
        <fullName evidence="1">Uncharacterized protein</fullName>
    </submittedName>
</protein>
<gene>
    <name evidence="1" type="ORF">CAZ10_11150</name>
</gene>
<dbReference type="Proteomes" id="UP000194857">
    <property type="component" value="Unassembled WGS sequence"/>
</dbReference>
<proteinExistence type="predicted"/>
<evidence type="ECO:0000313" key="2">
    <source>
        <dbReference type="Proteomes" id="UP000194857"/>
    </source>
</evidence>
<dbReference type="AlphaFoldDB" id="A0A241XSH9"/>
<comment type="caution">
    <text evidence="1">The sequence shown here is derived from an EMBL/GenBank/DDBJ whole genome shotgun (WGS) entry which is preliminary data.</text>
</comment>
<sequence length="61" mass="6318">MNEANSDKGASGPIKGCIAEVIKAARAAPAIYFAPLVGAFTGVALQWKKLQPQPLAKPKLA</sequence>
<dbReference type="RefSeq" id="WP_065327356.1">
    <property type="nucleotide sequence ID" value="NZ_FRSS01000117.1"/>
</dbReference>
<dbReference type="EMBL" id="NFFZ01000004">
    <property type="protein sequence ID" value="OTI63374.1"/>
    <property type="molecule type" value="Genomic_DNA"/>
</dbReference>
<reference evidence="2" key="1">
    <citation type="submission" date="2017-05" db="EMBL/GenBank/DDBJ databases">
        <authorList>
            <person name="Giani T."/>
            <person name="Arena F."/>
            <person name="Pollini S."/>
            <person name="Di Pilato V."/>
            <person name="D'Andrea M.M."/>
            <person name="Henrici De Angelis L."/>
            <person name="Bassetti M."/>
            <person name="Rossolini G.M."/>
        </authorList>
    </citation>
    <scope>NUCLEOTIDE SEQUENCE [LARGE SCALE GENOMIC DNA]</scope>
    <source>
        <strain evidence="2">S567_C10_BS</strain>
    </source>
</reference>